<name>A0A0N0BN55_9EURY</name>
<keyword evidence="2" id="KW-1185">Reference proteome</keyword>
<comment type="caution">
    <text evidence="1">The sequence shown here is derived from an EMBL/GenBank/DDBJ whole genome shotgun (WGS) entry which is preliminary data.</text>
</comment>
<reference evidence="1 2" key="1">
    <citation type="submission" date="2015-08" db="EMBL/GenBank/DDBJ databases">
        <title>Genomes of Isolates from Cabo Rojo, PR.</title>
        <authorList>
            <person name="Sanchez-Nieves R.L."/>
            <person name="Montalvo-Rodriguez R."/>
        </authorList>
    </citation>
    <scope>NUCLEOTIDE SEQUENCE [LARGE SCALE GENOMIC DNA]</scope>
    <source>
        <strain evidence="1 2">SL3</strain>
    </source>
</reference>
<dbReference type="AlphaFoldDB" id="A0A0N0BN55"/>
<protein>
    <submittedName>
        <fullName evidence="1">Uncharacterized protein</fullName>
    </submittedName>
</protein>
<dbReference type="EMBL" id="LIUF01000005">
    <property type="protein sequence ID" value="KOX91993.1"/>
    <property type="molecule type" value="Genomic_DNA"/>
</dbReference>
<organism evidence="1 2">
    <name type="scientific">Haloarcula rubripromontorii</name>
    <dbReference type="NCBI Taxonomy" id="1705562"/>
    <lineage>
        <taxon>Archaea</taxon>
        <taxon>Methanobacteriati</taxon>
        <taxon>Methanobacteriota</taxon>
        <taxon>Stenosarchaea group</taxon>
        <taxon>Halobacteria</taxon>
        <taxon>Halobacteriales</taxon>
        <taxon>Haloarculaceae</taxon>
        <taxon>Haloarcula</taxon>
    </lineage>
</organism>
<sequence>MIERAEFNLNALIGDYKDNTEIWMGGFTGREGSAESGVAYGREVLSDSEIGVVFEDSDLNQLGIELEHRGDVYNIRMSRGGYLEVYEPNDLGAMGYVRLLNEVIENYVR</sequence>
<gene>
    <name evidence="1" type="ORF">AMS69_15720</name>
</gene>
<evidence type="ECO:0000313" key="2">
    <source>
        <dbReference type="Proteomes" id="UP000037729"/>
    </source>
</evidence>
<dbReference type="Proteomes" id="UP000037729">
    <property type="component" value="Unassembled WGS sequence"/>
</dbReference>
<accession>A0A0N0BN55</accession>
<evidence type="ECO:0000313" key="1">
    <source>
        <dbReference type="EMBL" id="KOX91993.1"/>
    </source>
</evidence>
<dbReference type="PATRIC" id="fig|1705562.3.peg.4047"/>
<proteinExistence type="predicted"/>